<dbReference type="PANTHER" id="PTHR38042:SF1">
    <property type="entry name" value="UROPORPHYRINOGEN-III SYNTHASE, CHLOROPLASTIC"/>
    <property type="match status" value="1"/>
</dbReference>
<sequence length="325" mass="35497">MSWSSSKSTDSNQPINTPLLLPQLVINTRPVERAAPLTRHLQAAGMSVVDMPMLTLQPRLTTDSDMILMRQWLAGEYQALVIVSPTAAASGLAIWQLLEREHQANGATDKAVEAIEGSSNISVAPSHLIAVGEATAAVLNEAKLSNASYQVLQPVIANNEGMLAMPEIDSLQAGDKLLVWRGLGGRRLLVDTLQARGVHIDSIAWYERKMPIDAMMQYQQWLQDFNNRNATVGITASQQGKPIVIVSSGTAFEHWESIVQAAKTFDVAAEHQVMSVNAPLKLSDFSYVVLGERLANMVAEQNLSYWRVEDLAPETILTAIKTTSL</sequence>
<dbReference type="InterPro" id="IPR036108">
    <property type="entry name" value="4pyrrol_syn_uPrphyn_synt_sf"/>
</dbReference>
<dbReference type="AlphaFoldDB" id="Q1QEM0"/>
<dbReference type="STRING" id="335284.Pcryo_0099"/>
<evidence type="ECO:0000256" key="8">
    <source>
        <dbReference type="ARBA" id="ARBA00048617"/>
    </source>
</evidence>
<dbReference type="SUPFAM" id="SSF69618">
    <property type="entry name" value="HemD-like"/>
    <property type="match status" value="1"/>
</dbReference>
<accession>Q1QEM0</accession>
<gene>
    <name evidence="11" type="ordered locus">Pcryo_0099</name>
</gene>
<evidence type="ECO:0000256" key="3">
    <source>
        <dbReference type="ARBA" id="ARBA00013109"/>
    </source>
</evidence>
<organism evidence="11 12">
    <name type="scientific">Psychrobacter cryohalolentis (strain ATCC BAA-1226 / DSM 17306 / VKM B-2378 / K5)</name>
    <dbReference type="NCBI Taxonomy" id="335284"/>
    <lineage>
        <taxon>Bacteria</taxon>
        <taxon>Pseudomonadati</taxon>
        <taxon>Pseudomonadota</taxon>
        <taxon>Gammaproteobacteria</taxon>
        <taxon>Moraxellales</taxon>
        <taxon>Moraxellaceae</taxon>
        <taxon>Psychrobacter</taxon>
    </lineage>
</organism>
<proteinExistence type="inferred from homology"/>
<evidence type="ECO:0000256" key="5">
    <source>
        <dbReference type="ARBA" id="ARBA00023244"/>
    </source>
</evidence>
<comment type="catalytic activity">
    <reaction evidence="8 9">
        <text>hydroxymethylbilane = uroporphyrinogen III + H2O</text>
        <dbReference type="Rhea" id="RHEA:18965"/>
        <dbReference type="ChEBI" id="CHEBI:15377"/>
        <dbReference type="ChEBI" id="CHEBI:57308"/>
        <dbReference type="ChEBI" id="CHEBI:57845"/>
        <dbReference type="EC" id="4.2.1.75"/>
    </reaction>
</comment>
<dbReference type="KEGG" id="pcr:Pcryo_0099"/>
<evidence type="ECO:0000256" key="9">
    <source>
        <dbReference type="RuleBase" id="RU366031"/>
    </source>
</evidence>
<comment type="pathway">
    <text evidence="1 9">Porphyrin-containing compound metabolism; protoporphyrin-IX biosynthesis; coproporphyrinogen-III from 5-aminolevulinate: step 3/4.</text>
</comment>
<dbReference type="HOGENOM" id="CLU_854924_0_0_6"/>
<dbReference type="GO" id="GO:0006782">
    <property type="term" value="P:protoporphyrinogen IX biosynthetic process"/>
    <property type="evidence" value="ECO:0007669"/>
    <property type="project" value="UniProtKB-UniRule"/>
</dbReference>
<keyword evidence="4 9" id="KW-0456">Lyase</keyword>
<dbReference type="eggNOG" id="COG1587">
    <property type="taxonomic scope" value="Bacteria"/>
</dbReference>
<dbReference type="RefSeq" id="WP_011512474.1">
    <property type="nucleotide sequence ID" value="NC_007969.1"/>
</dbReference>
<dbReference type="InterPro" id="IPR003754">
    <property type="entry name" value="4pyrrol_synth_uPrphyn_synth"/>
</dbReference>
<comment type="similarity">
    <text evidence="2 9">Belongs to the uroporphyrinogen-III synthase family.</text>
</comment>
<dbReference type="InterPro" id="IPR039793">
    <property type="entry name" value="UROS/Hem4"/>
</dbReference>
<dbReference type="Pfam" id="PF02602">
    <property type="entry name" value="HEM4"/>
    <property type="match status" value="1"/>
</dbReference>
<dbReference type="PANTHER" id="PTHR38042">
    <property type="entry name" value="UROPORPHYRINOGEN-III SYNTHASE, CHLOROPLASTIC"/>
    <property type="match status" value="1"/>
</dbReference>
<keyword evidence="5 9" id="KW-0627">Porphyrin biosynthesis</keyword>
<evidence type="ECO:0000256" key="2">
    <source>
        <dbReference type="ARBA" id="ARBA00008133"/>
    </source>
</evidence>
<evidence type="ECO:0000256" key="1">
    <source>
        <dbReference type="ARBA" id="ARBA00004772"/>
    </source>
</evidence>
<comment type="function">
    <text evidence="6 9">Catalyzes cyclization of the linear tetrapyrrole, hydroxymethylbilane, to the macrocyclic uroporphyrinogen III.</text>
</comment>
<feature type="domain" description="Tetrapyrrole biosynthesis uroporphyrinogen III synthase" evidence="10">
    <location>
        <begin position="37"/>
        <end position="303"/>
    </location>
</feature>
<evidence type="ECO:0000256" key="4">
    <source>
        <dbReference type="ARBA" id="ARBA00023239"/>
    </source>
</evidence>
<evidence type="ECO:0000313" key="12">
    <source>
        <dbReference type="Proteomes" id="UP000002425"/>
    </source>
</evidence>
<dbReference type="Gene3D" id="3.40.50.10090">
    <property type="match status" value="2"/>
</dbReference>
<dbReference type="CDD" id="cd06578">
    <property type="entry name" value="HemD"/>
    <property type="match status" value="1"/>
</dbReference>
<evidence type="ECO:0000256" key="7">
    <source>
        <dbReference type="ARBA" id="ARBA00040167"/>
    </source>
</evidence>
<evidence type="ECO:0000259" key="10">
    <source>
        <dbReference type="Pfam" id="PF02602"/>
    </source>
</evidence>
<dbReference type="GO" id="GO:0004852">
    <property type="term" value="F:uroporphyrinogen-III synthase activity"/>
    <property type="evidence" value="ECO:0007669"/>
    <property type="project" value="UniProtKB-UniRule"/>
</dbReference>
<keyword evidence="12" id="KW-1185">Reference proteome</keyword>
<evidence type="ECO:0000256" key="6">
    <source>
        <dbReference type="ARBA" id="ARBA00037589"/>
    </source>
</evidence>
<dbReference type="Proteomes" id="UP000002425">
    <property type="component" value="Chromosome"/>
</dbReference>
<evidence type="ECO:0000313" key="11">
    <source>
        <dbReference type="EMBL" id="ABE73883.1"/>
    </source>
</evidence>
<dbReference type="EC" id="4.2.1.75" evidence="3 9"/>
<reference evidence="11" key="1">
    <citation type="submission" date="2006-03" db="EMBL/GenBank/DDBJ databases">
        <title>Complete sequence of chromosome of Psychrobacter cryohalolentis K5.</title>
        <authorList>
            <consortium name="US DOE Joint Genome Institute"/>
            <person name="Copeland A."/>
            <person name="Lucas S."/>
            <person name="Lapidus A."/>
            <person name="Barry K."/>
            <person name="Detter J.C."/>
            <person name="Glavina del Rio T."/>
            <person name="Hammon N."/>
            <person name="Israni S."/>
            <person name="Dalin E."/>
            <person name="Tice H."/>
            <person name="Pitluck S."/>
            <person name="Brettin T."/>
            <person name="Bruce D."/>
            <person name="Han C."/>
            <person name="Tapia R."/>
            <person name="Sims D.R."/>
            <person name="Gilna P."/>
            <person name="Schmutz J."/>
            <person name="Larimer F."/>
            <person name="Land M."/>
            <person name="Hauser L."/>
            <person name="Kyrpides N."/>
            <person name="Kim E."/>
            <person name="Richardson P."/>
        </authorList>
    </citation>
    <scope>NUCLEOTIDE SEQUENCE</scope>
    <source>
        <strain evidence="11">K5</strain>
    </source>
</reference>
<name>Q1QEM0_PSYCK</name>
<protein>
    <recommendedName>
        <fullName evidence="7 9">Uroporphyrinogen-III synthase</fullName>
        <ecNumber evidence="3 9">4.2.1.75</ecNumber>
    </recommendedName>
</protein>
<dbReference type="EMBL" id="CP000323">
    <property type="protein sequence ID" value="ABE73883.1"/>
    <property type="molecule type" value="Genomic_DNA"/>
</dbReference>
<dbReference type="GO" id="GO:0006780">
    <property type="term" value="P:uroporphyrinogen III biosynthetic process"/>
    <property type="evidence" value="ECO:0007669"/>
    <property type="project" value="UniProtKB-UniRule"/>
</dbReference>